<dbReference type="OrthoDB" id="9805976at2"/>
<dbReference type="AlphaFoldDB" id="A0A0F4NI02"/>
<comment type="caution">
    <text evidence="4">The sequence shown here is derived from an EMBL/GenBank/DDBJ whole genome shotgun (WGS) entry which is preliminary data.</text>
</comment>
<keyword evidence="2" id="KW-0288">FMN</keyword>
<evidence type="ECO:0000313" key="5">
    <source>
        <dbReference type="Proteomes" id="UP000033673"/>
    </source>
</evidence>
<gene>
    <name evidence="4" type="ORF">TW81_11015</name>
</gene>
<evidence type="ECO:0000256" key="1">
    <source>
        <dbReference type="ARBA" id="ARBA00022630"/>
    </source>
</evidence>
<sequence>MKTLILFSSANKHGNTAKAVEKIKANHSIEVIDIDTLTITPYRYGNDYPSDDFYSLVEKMLSSDNLVFASPIYWYSVTAPMKALIDRMTELLEVATLKPKARALESKRGFVVTSSGQQHLCPIFQGFFSELFRYFNIEYTATLHAACHNGFSIVEQDIRTFNQILNNQ</sequence>
<evidence type="ECO:0000256" key="2">
    <source>
        <dbReference type="ARBA" id="ARBA00022643"/>
    </source>
</evidence>
<dbReference type="Gene3D" id="3.40.50.360">
    <property type="match status" value="1"/>
</dbReference>
<dbReference type="Proteomes" id="UP000033673">
    <property type="component" value="Unassembled WGS sequence"/>
</dbReference>
<organism evidence="4 5">
    <name type="scientific">Vibrio galatheae</name>
    <dbReference type="NCBI Taxonomy" id="579748"/>
    <lineage>
        <taxon>Bacteria</taxon>
        <taxon>Pseudomonadati</taxon>
        <taxon>Pseudomonadota</taxon>
        <taxon>Gammaproteobacteria</taxon>
        <taxon>Vibrionales</taxon>
        <taxon>Vibrionaceae</taxon>
        <taxon>Vibrio</taxon>
    </lineage>
</organism>
<feature type="domain" description="NADPH-dependent FMN reductase-like" evidence="3">
    <location>
        <begin position="1"/>
        <end position="119"/>
    </location>
</feature>
<dbReference type="InterPro" id="IPR051796">
    <property type="entry name" value="ISF_SsuE-like"/>
</dbReference>
<dbReference type="PATRIC" id="fig|579748.3.peg.2272"/>
<accession>A0A0F4NI02</accession>
<dbReference type="RefSeq" id="WP_045955771.1">
    <property type="nucleotide sequence ID" value="NZ_JXXV01000018.1"/>
</dbReference>
<dbReference type="STRING" id="579748.TW81_11015"/>
<dbReference type="InterPro" id="IPR005025">
    <property type="entry name" value="FMN_Rdtase-like_dom"/>
</dbReference>
<evidence type="ECO:0000259" key="3">
    <source>
        <dbReference type="Pfam" id="PF03358"/>
    </source>
</evidence>
<dbReference type="GO" id="GO:0016491">
    <property type="term" value="F:oxidoreductase activity"/>
    <property type="evidence" value="ECO:0007669"/>
    <property type="project" value="InterPro"/>
</dbReference>
<dbReference type="Pfam" id="PF03358">
    <property type="entry name" value="FMN_red"/>
    <property type="match status" value="1"/>
</dbReference>
<name>A0A0F4NI02_9VIBR</name>
<dbReference type="InterPro" id="IPR029039">
    <property type="entry name" value="Flavoprotein-like_sf"/>
</dbReference>
<proteinExistence type="predicted"/>
<protein>
    <submittedName>
        <fullName evidence="4">FMN reductase</fullName>
    </submittedName>
</protein>
<reference evidence="4 5" key="1">
    <citation type="journal article" date="2015" name="BMC Genomics">
        <title>Genome mining reveals unlocked bioactive potential of marine Gram-negative bacteria.</title>
        <authorList>
            <person name="Machado H."/>
            <person name="Sonnenschein E.C."/>
            <person name="Melchiorsen J."/>
            <person name="Gram L."/>
        </authorList>
    </citation>
    <scope>NUCLEOTIDE SEQUENCE [LARGE SCALE GENOMIC DNA]</scope>
    <source>
        <strain evidence="4 5">S2757</strain>
    </source>
</reference>
<keyword evidence="5" id="KW-1185">Reference proteome</keyword>
<dbReference type="EMBL" id="JXXV01000018">
    <property type="protein sequence ID" value="KJY82747.1"/>
    <property type="molecule type" value="Genomic_DNA"/>
</dbReference>
<dbReference type="SUPFAM" id="SSF52218">
    <property type="entry name" value="Flavoproteins"/>
    <property type="match status" value="1"/>
</dbReference>
<keyword evidence="1" id="KW-0285">Flavoprotein</keyword>
<evidence type="ECO:0000313" key="4">
    <source>
        <dbReference type="EMBL" id="KJY82747.1"/>
    </source>
</evidence>
<dbReference type="PANTHER" id="PTHR43278">
    <property type="entry name" value="NAD(P)H-DEPENDENT FMN-CONTAINING OXIDOREDUCTASE YWQN-RELATED"/>
    <property type="match status" value="1"/>
</dbReference>
<dbReference type="PANTHER" id="PTHR43278:SF4">
    <property type="entry name" value="NAD(P)H-DEPENDENT FMN-CONTAINING OXIDOREDUCTASE YWQN-RELATED"/>
    <property type="match status" value="1"/>
</dbReference>